<dbReference type="Pfam" id="PF00075">
    <property type="entry name" value="RNase_H"/>
    <property type="match status" value="1"/>
</dbReference>
<keyword evidence="10" id="KW-0511">Multifunctional enzyme</keyword>
<feature type="domain" description="Integrase catalytic" evidence="14">
    <location>
        <begin position="156"/>
        <end position="275"/>
    </location>
</feature>
<dbReference type="PROSITE" id="PS50879">
    <property type="entry name" value="RNASE_H_1"/>
    <property type="match status" value="1"/>
</dbReference>
<dbReference type="PANTHER" id="PTHR41694:SF4">
    <property type="entry name" value="ENDOGENOUS RETROVIRUS GROUP K MEMBER 10 POL PROTEIN-RELATED"/>
    <property type="match status" value="1"/>
</dbReference>
<dbReference type="InterPro" id="IPR036397">
    <property type="entry name" value="RNaseH_sf"/>
</dbReference>
<dbReference type="InterPro" id="IPR003308">
    <property type="entry name" value="Integrase_Zn-bd_dom_N"/>
</dbReference>
<evidence type="ECO:0000256" key="4">
    <source>
        <dbReference type="ARBA" id="ARBA00022722"/>
    </source>
</evidence>
<keyword evidence="16" id="KW-1185">Reference proteome</keyword>
<evidence type="ECO:0000256" key="8">
    <source>
        <dbReference type="ARBA" id="ARBA00022833"/>
    </source>
</evidence>
<dbReference type="SUPFAM" id="SSF53098">
    <property type="entry name" value="Ribonuclease H-like"/>
    <property type="match status" value="2"/>
</dbReference>
<dbReference type="Gene3D" id="3.30.420.10">
    <property type="entry name" value="Ribonuclease H-like superfamily/Ribonuclease H"/>
    <property type="match status" value="2"/>
</dbReference>
<evidence type="ECO:0000256" key="3">
    <source>
        <dbReference type="ARBA" id="ARBA00022695"/>
    </source>
</evidence>
<evidence type="ECO:0000256" key="7">
    <source>
        <dbReference type="ARBA" id="ARBA00022801"/>
    </source>
</evidence>
<keyword evidence="6" id="KW-0255">Endonuclease</keyword>
<evidence type="ECO:0000256" key="9">
    <source>
        <dbReference type="ARBA" id="ARBA00022918"/>
    </source>
</evidence>
<keyword evidence="5" id="KW-0479">Metal-binding</keyword>
<evidence type="ECO:0000313" key="16">
    <source>
        <dbReference type="Proteomes" id="UP000633448"/>
    </source>
</evidence>
<dbReference type="Gene3D" id="1.10.10.200">
    <property type="match status" value="1"/>
</dbReference>
<dbReference type="EMBL" id="WEKX01002856">
    <property type="protein sequence ID" value="NWI85695.1"/>
    <property type="molecule type" value="Genomic_DNA"/>
</dbReference>
<dbReference type="InterPro" id="IPR012337">
    <property type="entry name" value="RNaseH-like_sf"/>
</dbReference>
<dbReference type="Pfam" id="PF02022">
    <property type="entry name" value="Integrase_Zn"/>
    <property type="match status" value="1"/>
</dbReference>
<keyword evidence="7" id="KW-0378">Hydrolase</keyword>
<evidence type="ECO:0000256" key="5">
    <source>
        <dbReference type="ARBA" id="ARBA00022723"/>
    </source>
</evidence>
<dbReference type="InterPro" id="IPR001584">
    <property type="entry name" value="Integrase_cat-core"/>
</dbReference>
<name>A0A851ETT8_PITSO</name>
<evidence type="ECO:0000256" key="6">
    <source>
        <dbReference type="ARBA" id="ARBA00022759"/>
    </source>
</evidence>
<dbReference type="PANTHER" id="PTHR41694">
    <property type="entry name" value="ENDOGENOUS RETROVIRUS GROUP K MEMBER POL PROTEIN"/>
    <property type="match status" value="1"/>
</dbReference>
<dbReference type="PROSITE" id="PS50994">
    <property type="entry name" value="INTEGRASE"/>
    <property type="match status" value="1"/>
</dbReference>
<dbReference type="GO" id="GO:0003964">
    <property type="term" value="F:RNA-directed DNA polymerase activity"/>
    <property type="evidence" value="ECO:0007669"/>
    <property type="project" value="UniProtKB-KW"/>
</dbReference>
<keyword evidence="2" id="KW-0808">Transferase</keyword>
<protein>
    <recommendedName>
        <fullName evidence="1">RNA-directed DNA polymerase</fullName>
        <ecNumber evidence="1">2.7.7.49</ecNumber>
    </recommendedName>
</protein>
<keyword evidence="11" id="KW-0863">Zinc-finger</keyword>
<comment type="caution">
    <text evidence="15">The sequence shown here is derived from an EMBL/GenBank/DDBJ whole genome shotgun (WGS) entry which is preliminary data.</text>
</comment>
<dbReference type="GO" id="GO:0004523">
    <property type="term" value="F:RNA-DNA hybrid ribonuclease activity"/>
    <property type="evidence" value="ECO:0007669"/>
    <property type="project" value="InterPro"/>
</dbReference>
<evidence type="ECO:0000256" key="1">
    <source>
        <dbReference type="ARBA" id="ARBA00012493"/>
    </source>
</evidence>
<organism evidence="15 16">
    <name type="scientific">Pitta sordida</name>
    <name type="common">Hooded pitta</name>
    <dbReference type="NCBI Taxonomy" id="9163"/>
    <lineage>
        <taxon>Eukaryota</taxon>
        <taxon>Metazoa</taxon>
        <taxon>Chordata</taxon>
        <taxon>Craniata</taxon>
        <taxon>Vertebrata</taxon>
        <taxon>Euteleostomi</taxon>
        <taxon>Archelosauria</taxon>
        <taxon>Archosauria</taxon>
        <taxon>Dinosauria</taxon>
        <taxon>Saurischia</taxon>
        <taxon>Theropoda</taxon>
        <taxon>Coelurosauria</taxon>
        <taxon>Aves</taxon>
        <taxon>Neognathae</taxon>
        <taxon>Neoaves</taxon>
        <taxon>Telluraves</taxon>
        <taxon>Australaves</taxon>
        <taxon>Passeriformes</taxon>
        <taxon>Pittidae</taxon>
        <taxon>Pitta</taxon>
    </lineage>
</organism>
<dbReference type="GO" id="GO:0008270">
    <property type="term" value="F:zinc ion binding"/>
    <property type="evidence" value="ECO:0007669"/>
    <property type="project" value="UniProtKB-KW"/>
</dbReference>
<keyword evidence="9" id="KW-0695">RNA-directed DNA polymerase</keyword>
<dbReference type="GO" id="GO:0035613">
    <property type="term" value="F:RNA stem-loop binding"/>
    <property type="evidence" value="ECO:0007669"/>
    <property type="project" value="TreeGrafter"/>
</dbReference>
<evidence type="ECO:0000256" key="11">
    <source>
        <dbReference type="PROSITE-ProRule" id="PRU00450"/>
    </source>
</evidence>
<keyword evidence="3" id="KW-0548">Nucleotidyltransferase</keyword>
<feature type="non-terminal residue" evidence="15">
    <location>
        <position position="1"/>
    </location>
</feature>
<evidence type="ECO:0000256" key="2">
    <source>
        <dbReference type="ARBA" id="ARBA00022679"/>
    </source>
</evidence>
<gene>
    <name evidence="15" type="primary">Ervk6</name>
    <name evidence="15" type="ORF">PITSOR_R08466</name>
</gene>
<evidence type="ECO:0000259" key="12">
    <source>
        <dbReference type="PROSITE" id="PS50876"/>
    </source>
</evidence>
<dbReference type="Proteomes" id="UP000633448">
    <property type="component" value="Unassembled WGS sequence"/>
</dbReference>
<reference evidence="15" key="1">
    <citation type="submission" date="2019-10" db="EMBL/GenBank/DDBJ databases">
        <title>Bird 10,000 Genomes (B10K) Project - Family phase.</title>
        <authorList>
            <person name="Zhang G."/>
        </authorList>
    </citation>
    <scope>NUCLEOTIDE SEQUENCE</scope>
    <source>
        <strain evidence="15">B10K-DU-002-53</strain>
        <tissue evidence="15">Muscle</tissue>
    </source>
</reference>
<accession>A0A851ETT8</accession>
<evidence type="ECO:0000256" key="10">
    <source>
        <dbReference type="ARBA" id="ARBA00023268"/>
    </source>
</evidence>
<feature type="non-terminal residue" evidence="15">
    <location>
        <position position="275"/>
    </location>
</feature>
<feature type="domain" description="RNase H type-1" evidence="13">
    <location>
        <begin position="1"/>
        <end position="101"/>
    </location>
</feature>
<dbReference type="EC" id="2.7.7.49" evidence="1"/>
<dbReference type="GO" id="GO:0015074">
    <property type="term" value="P:DNA integration"/>
    <property type="evidence" value="ECO:0007669"/>
    <property type="project" value="InterPro"/>
</dbReference>
<dbReference type="Pfam" id="PF00665">
    <property type="entry name" value="rve"/>
    <property type="match status" value="1"/>
</dbReference>
<proteinExistence type="predicted"/>
<evidence type="ECO:0000259" key="13">
    <source>
        <dbReference type="PROSITE" id="PS50879"/>
    </source>
</evidence>
<dbReference type="InterPro" id="IPR002156">
    <property type="entry name" value="RNaseH_domain"/>
</dbReference>
<dbReference type="InterPro" id="IPR017856">
    <property type="entry name" value="Integrase-like_N"/>
</dbReference>
<dbReference type="AlphaFoldDB" id="A0A851ETT8"/>
<dbReference type="PROSITE" id="PS50876">
    <property type="entry name" value="ZF_INTEGRASE"/>
    <property type="match status" value="1"/>
</dbReference>
<evidence type="ECO:0000259" key="14">
    <source>
        <dbReference type="PROSITE" id="PS50994"/>
    </source>
</evidence>
<sequence length="275" mass="30743">EGSPQVAELTAVVRAFEHFFEPNNLVTDSAYVAGVVSRAEQAVLKDIENEPFFRLLSKLIDLVLHREHKFYVMYIRSHTDLPGEIAAGNRKADALAAPAEMACIPDVFQQAKLSHQQYHQKAPGLMRQFQLTRGPGHAIVPTCPDCQAQATPSLGMGVNPQGLESCEWWQTDITHIPSFSHFKYVHVSIDIYSNAVYASAHAGEKAVHDKQHLVEPLSVLGITERIKTDNSPVYKSKEFLEFVQQWGVEHIQGISHFPTGQSVVERAHQMLKQVL</sequence>
<dbReference type="OrthoDB" id="9386368at2759"/>
<keyword evidence="4" id="KW-0540">Nuclease</keyword>
<feature type="domain" description="Integrase-type" evidence="12">
    <location>
        <begin position="106"/>
        <end position="147"/>
    </location>
</feature>
<dbReference type="SUPFAM" id="SSF46919">
    <property type="entry name" value="N-terminal Zn binding domain of HIV integrase"/>
    <property type="match status" value="1"/>
</dbReference>
<evidence type="ECO:0000313" key="15">
    <source>
        <dbReference type="EMBL" id="NWI85695.1"/>
    </source>
</evidence>
<keyword evidence="8" id="KW-0862">Zinc</keyword>